<sequence>MCVRSPPHPHPLHHGGGSHISLCPHHLHPQYHTSHLCLIPVGQSVDPSCYTASQCPSSSWTAPPSLFPDPEYNPTWDGRPLCPPGDVPQDSLLQVFQTSPEVSEQGSDSLGFIICFSLYFPPAFLQTLDSFLSVSSLSVISFCRTFLSFFFFISEASSRVSTWCPRCSPSSLQYTQIQVESSVQ</sequence>
<organism evidence="1 2">
    <name type="scientific">Staurois parvus</name>
    <dbReference type="NCBI Taxonomy" id="386267"/>
    <lineage>
        <taxon>Eukaryota</taxon>
        <taxon>Metazoa</taxon>
        <taxon>Chordata</taxon>
        <taxon>Craniata</taxon>
        <taxon>Vertebrata</taxon>
        <taxon>Euteleostomi</taxon>
        <taxon>Amphibia</taxon>
        <taxon>Batrachia</taxon>
        <taxon>Anura</taxon>
        <taxon>Neobatrachia</taxon>
        <taxon>Ranoidea</taxon>
        <taxon>Ranidae</taxon>
        <taxon>Staurois</taxon>
    </lineage>
</organism>
<evidence type="ECO:0000313" key="2">
    <source>
        <dbReference type="Proteomes" id="UP001162483"/>
    </source>
</evidence>
<dbReference type="EMBL" id="CATNWA010003974">
    <property type="protein sequence ID" value="CAI9546807.1"/>
    <property type="molecule type" value="Genomic_DNA"/>
</dbReference>
<gene>
    <name evidence="1" type="ORF">SPARVUS_LOCUS2882076</name>
</gene>
<evidence type="ECO:0000313" key="1">
    <source>
        <dbReference type="EMBL" id="CAI9546807.1"/>
    </source>
</evidence>
<keyword evidence="2" id="KW-1185">Reference proteome</keyword>
<proteinExistence type="predicted"/>
<protein>
    <submittedName>
        <fullName evidence="1">Uncharacterized protein</fullName>
    </submittedName>
</protein>
<name>A0ABN9BGR5_9NEOB</name>
<accession>A0ABN9BGR5</accession>
<reference evidence="1" key="1">
    <citation type="submission" date="2023-05" db="EMBL/GenBank/DDBJ databases">
        <authorList>
            <person name="Stuckert A."/>
        </authorList>
    </citation>
    <scope>NUCLEOTIDE SEQUENCE</scope>
</reference>
<dbReference type="Proteomes" id="UP001162483">
    <property type="component" value="Unassembled WGS sequence"/>
</dbReference>
<comment type="caution">
    <text evidence="1">The sequence shown here is derived from an EMBL/GenBank/DDBJ whole genome shotgun (WGS) entry which is preliminary data.</text>
</comment>